<dbReference type="Pfam" id="PF01947">
    <property type="entry name" value="Rv2949c-like"/>
    <property type="match status" value="1"/>
</dbReference>
<comment type="caution">
    <text evidence="1">The sequence shown here is derived from an EMBL/GenBank/DDBJ whole genome shotgun (WGS) entry which is preliminary data.</text>
</comment>
<dbReference type="STRING" id="247279.NIES1031_22975"/>
<dbReference type="AlphaFoldDB" id="A0A1U7HAF0"/>
<dbReference type="InterPro" id="IPR028978">
    <property type="entry name" value="Chorismate_lyase_/UTRA_dom_sf"/>
</dbReference>
<dbReference type="EMBL" id="MRCC01000038">
    <property type="protein sequence ID" value="OKH20553.1"/>
    <property type="molecule type" value="Genomic_DNA"/>
</dbReference>
<accession>A0A1U7HAF0</accession>
<dbReference type="SUPFAM" id="SSF64288">
    <property type="entry name" value="Chorismate lyase-like"/>
    <property type="match status" value="1"/>
</dbReference>
<name>A0A1U7HAF0_9CHRO</name>
<keyword evidence="2" id="KW-1185">Reference proteome</keyword>
<evidence type="ECO:0000313" key="1">
    <source>
        <dbReference type="EMBL" id="OKH20553.1"/>
    </source>
</evidence>
<evidence type="ECO:0000313" key="2">
    <source>
        <dbReference type="Proteomes" id="UP000185984"/>
    </source>
</evidence>
<sequence length="183" mass="21130">MRSNLQQSLSCTRIDPFTLSNFQKILLTTDGTITHILEVCLLEAIQIVKLSEELVLPTQDIPFVELTQKTEIIDRKVLLRGKKSGKNFIYAESLIFPEKIDEKFRDKLLGTKTPIGKIWFDCRVETFKEIFNSGKEPANELASYFNIQSESNLLFRTYGVFSKQQLIMLITEKFPESYFTEAC</sequence>
<protein>
    <submittedName>
        <fullName evidence="1">4-hydroxybenzoate synthetase</fullName>
    </submittedName>
</protein>
<proteinExistence type="predicted"/>
<dbReference type="Proteomes" id="UP000185984">
    <property type="component" value="Unassembled WGS sequence"/>
</dbReference>
<dbReference type="OrthoDB" id="6297849at2"/>
<reference evidence="1 2" key="1">
    <citation type="submission" date="2016-11" db="EMBL/GenBank/DDBJ databases">
        <title>Draft Genome Sequences of Nine Cyanobacterial Strains from Diverse Habitats.</title>
        <authorList>
            <person name="Zhu T."/>
            <person name="Hou S."/>
            <person name="Lu X."/>
            <person name="Hess W.R."/>
        </authorList>
    </citation>
    <scope>NUCLEOTIDE SEQUENCE [LARGE SCALE GENOMIC DNA]</scope>
    <source>
        <strain evidence="1 2">5.2 s.c.1</strain>
    </source>
</reference>
<dbReference type="Gene3D" id="3.40.1410.10">
    <property type="entry name" value="Chorismate lyase-like"/>
    <property type="match status" value="1"/>
</dbReference>
<gene>
    <name evidence="1" type="ORF">NIES1031_22975</name>
</gene>
<organism evidence="1 2">
    <name type="scientific">Chroogloeocystis siderophila 5.2 s.c.1</name>
    <dbReference type="NCBI Taxonomy" id="247279"/>
    <lineage>
        <taxon>Bacteria</taxon>
        <taxon>Bacillati</taxon>
        <taxon>Cyanobacteriota</taxon>
        <taxon>Cyanophyceae</taxon>
        <taxon>Oscillatoriophycideae</taxon>
        <taxon>Chroococcales</taxon>
        <taxon>Chroococcaceae</taxon>
        <taxon>Chroogloeocystis</taxon>
    </lineage>
</organism>
<dbReference type="InterPro" id="IPR002800">
    <property type="entry name" value="Rv2949c-like"/>
</dbReference>